<dbReference type="GO" id="GO:0008810">
    <property type="term" value="F:cellulase activity"/>
    <property type="evidence" value="ECO:0007669"/>
    <property type="project" value="UniProtKB-EC"/>
</dbReference>
<dbReference type="Pfam" id="PF00759">
    <property type="entry name" value="Glyco_hydro_9"/>
    <property type="match status" value="1"/>
</dbReference>
<dbReference type="SUPFAM" id="SSF48208">
    <property type="entry name" value="Six-hairpin glycosidases"/>
    <property type="match status" value="1"/>
</dbReference>
<gene>
    <name evidence="10" type="ORF">V5N11_016326</name>
</gene>
<evidence type="ECO:0000256" key="4">
    <source>
        <dbReference type="ARBA" id="ARBA00022801"/>
    </source>
</evidence>
<comment type="caution">
    <text evidence="10">The sequence shown here is derived from an EMBL/GenBank/DDBJ whole genome shotgun (WGS) entry which is preliminary data.</text>
</comment>
<evidence type="ECO:0000256" key="8">
    <source>
        <dbReference type="ARBA" id="ARBA00023326"/>
    </source>
</evidence>
<keyword evidence="4" id="KW-0378">Hydrolase</keyword>
<name>A0ABD1ADV5_CARAN</name>
<dbReference type="EC" id="3.2.1.4" evidence="3"/>
<comment type="similarity">
    <text evidence="2">Belongs to the glycosyl hydrolase 9 (cellulase E) family.</text>
</comment>
<dbReference type="Gene3D" id="1.50.10.10">
    <property type="match status" value="1"/>
</dbReference>
<dbReference type="EMBL" id="JBANAX010000525">
    <property type="protein sequence ID" value="KAL1204977.1"/>
    <property type="molecule type" value="Genomic_DNA"/>
</dbReference>
<feature type="domain" description="Glycoside hydrolase family 9" evidence="9">
    <location>
        <begin position="15"/>
        <end position="128"/>
    </location>
</feature>
<evidence type="ECO:0000256" key="3">
    <source>
        <dbReference type="ARBA" id="ARBA00012601"/>
    </source>
</evidence>
<evidence type="ECO:0000256" key="2">
    <source>
        <dbReference type="ARBA" id="ARBA00007072"/>
    </source>
</evidence>
<accession>A0ABD1ADV5</accession>
<evidence type="ECO:0000256" key="1">
    <source>
        <dbReference type="ARBA" id="ARBA00000966"/>
    </source>
</evidence>
<proteinExistence type="inferred from homology"/>
<dbReference type="AlphaFoldDB" id="A0ABD1ADV5"/>
<evidence type="ECO:0000256" key="6">
    <source>
        <dbReference type="ARBA" id="ARBA00023277"/>
    </source>
</evidence>
<keyword evidence="6" id="KW-0119">Carbohydrate metabolism</keyword>
<organism evidence="10 11">
    <name type="scientific">Cardamine amara subsp. amara</name>
    <dbReference type="NCBI Taxonomy" id="228776"/>
    <lineage>
        <taxon>Eukaryota</taxon>
        <taxon>Viridiplantae</taxon>
        <taxon>Streptophyta</taxon>
        <taxon>Embryophyta</taxon>
        <taxon>Tracheophyta</taxon>
        <taxon>Spermatophyta</taxon>
        <taxon>Magnoliopsida</taxon>
        <taxon>eudicotyledons</taxon>
        <taxon>Gunneridae</taxon>
        <taxon>Pentapetalae</taxon>
        <taxon>rosids</taxon>
        <taxon>malvids</taxon>
        <taxon>Brassicales</taxon>
        <taxon>Brassicaceae</taxon>
        <taxon>Cardamineae</taxon>
        <taxon>Cardamine</taxon>
    </lineage>
</organism>
<sequence>MFSIFRWKIQRRIINCWDRPETISRKRTLTKIDKEITGTELAAQTSTSMVAASLAFKQSDSTYSSTLLKHAKQFDFADKNRGSYSVNILEVQSYYNSTGYGDELLWAASWFYQATEDKTYLDYVSKNGRKFGNFGSP</sequence>
<dbReference type="InterPro" id="IPR008928">
    <property type="entry name" value="6-hairpin_glycosidase_sf"/>
</dbReference>
<dbReference type="Proteomes" id="UP001558713">
    <property type="component" value="Unassembled WGS sequence"/>
</dbReference>
<keyword evidence="7" id="KW-0326">Glycosidase</keyword>
<dbReference type="PANTHER" id="PTHR22298">
    <property type="entry name" value="ENDO-1,4-BETA-GLUCANASE"/>
    <property type="match status" value="1"/>
</dbReference>
<comment type="catalytic activity">
    <reaction evidence="1">
        <text>Endohydrolysis of (1-&gt;4)-beta-D-glucosidic linkages in cellulose, lichenin and cereal beta-D-glucans.</text>
        <dbReference type="EC" id="3.2.1.4"/>
    </reaction>
</comment>
<protein>
    <recommendedName>
        <fullName evidence="3">cellulase</fullName>
        <ecNumber evidence="3">3.2.1.4</ecNumber>
    </recommendedName>
</protein>
<dbReference type="GO" id="GO:0030245">
    <property type="term" value="P:cellulose catabolic process"/>
    <property type="evidence" value="ECO:0007669"/>
    <property type="project" value="UniProtKB-KW"/>
</dbReference>
<reference evidence="10 11" key="1">
    <citation type="submission" date="2024-04" db="EMBL/GenBank/DDBJ databases">
        <title>Genome assembly C_amara_ONT_v2.</title>
        <authorList>
            <person name="Yant L."/>
            <person name="Moore C."/>
            <person name="Slenker M."/>
        </authorList>
    </citation>
    <scope>NUCLEOTIDE SEQUENCE [LARGE SCALE GENOMIC DNA]</scope>
    <source>
        <tissue evidence="10">Leaf</tissue>
    </source>
</reference>
<evidence type="ECO:0000256" key="7">
    <source>
        <dbReference type="ARBA" id="ARBA00023295"/>
    </source>
</evidence>
<keyword evidence="11" id="KW-1185">Reference proteome</keyword>
<evidence type="ECO:0000259" key="9">
    <source>
        <dbReference type="Pfam" id="PF00759"/>
    </source>
</evidence>
<dbReference type="InterPro" id="IPR001701">
    <property type="entry name" value="Glyco_hydro_9"/>
</dbReference>
<evidence type="ECO:0000313" key="10">
    <source>
        <dbReference type="EMBL" id="KAL1204977.1"/>
    </source>
</evidence>
<dbReference type="InterPro" id="IPR012341">
    <property type="entry name" value="6hp_glycosidase-like_sf"/>
</dbReference>
<keyword evidence="8" id="KW-0624">Polysaccharide degradation</keyword>
<evidence type="ECO:0000313" key="11">
    <source>
        <dbReference type="Proteomes" id="UP001558713"/>
    </source>
</evidence>
<evidence type="ECO:0000256" key="5">
    <source>
        <dbReference type="ARBA" id="ARBA00023001"/>
    </source>
</evidence>
<keyword evidence="5" id="KW-0136">Cellulose degradation</keyword>